<feature type="transmembrane region" description="Helical" evidence="9">
    <location>
        <begin position="33"/>
        <end position="52"/>
    </location>
</feature>
<feature type="transmembrane region" description="Helical" evidence="9">
    <location>
        <begin position="334"/>
        <end position="351"/>
    </location>
</feature>
<comment type="subcellular location">
    <subcellularLocation>
        <location evidence="1">Membrane</location>
        <topology evidence="1">Multi-pass membrane protein</topology>
    </subcellularLocation>
</comment>
<evidence type="ECO:0000256" key="9">
    <source>
        <dbReference type="SAM" id="Phobius"/>
    </source>
</evidence>
<dbReference type="Proteomes" id="UP000238479">
    <property type="component" value="Chromosome 1"/>
</dbReference>
<feature type="transmembrane region" description="Helical" evidence="9">
    <location>
        <begin position="382"/>
        <end position="399"/>
    </location>
</feature>
<dbReference type="Pfam" id="PF03169">
    <property type="entry name" value="OPT"/>
    <property type="match status" value="1"/>
</dbReference>
<keyword evidence="7 9" id="KW-1133">Transmembrane helix</keyword>
<dbReference type="InterPro" id="IPR004813">
    <property type="entry name" value="OPT"/>
</dbReference>
<dbReference type="AlphaFoldDB" id="A0A2P6SP90"/>
<comment type="caution">
    <text evidence="10">The sequence shown here is derived from an EMBL/GenBank/DDBJ whole genome shotgun (WGS) entry which is preliminary data.</text>
</comment>
<keyword evidence="3" id="KW-0813">Transport</keyword>
<organism evidence="10 11">
    <name type="scientific">Rosa chinensis</name>
    <name type="common">China rose</name>
    <dbReference type="NCBI Taxonomy" id="74649"/>
    <lineage>
        <taxon>Eukaryota</taxon>
        <taxon>Viridiplantae</taxon>
        <taxon>Streptophyta</taxon>
        <taxon>Embryophyta</taxon>
        <taxon>Tracheophyta</taxon>
        <taxon>Spermatophyta</taxon>
        <taxon>Magnoliopsida</taxon>
        <taxon>eudicotyledons</taxon>
        <taxon>Gunneridae</taxon>
        <taxon>Pentapetalae</taxon>
        <taxon>rosids</taxon>
        <taxon>fabids</taxon>
        <taxon>Rosales</taxon>
        <taxon>Rosaceae</taxon>
        <taxon>Rosoideae</taxon>
        <taxon>Rosoideae incertae sedis</taxon>
        <taxon>Rosa</taxon>
    </lineage>
</organism>
<dbReference type="GO" id="GO:0015031">
    <property type="term" value="P:protein transport"/>
    <property type="evidence" value="ECO:0007669"/>
    <property type="project" value="UniProtKB-KW"/>
</dbReference>
<feature type="transmembrane region" description="Helical" evidence="9">
    <location>
        <begin position="176"/>
        <end position="197"/>
    </location>
</feature>
<dbReference type="Gramene" id="PRQ60499">
    <property type="protein sequence ID" value="PRQ60499"/>
    <property type="gene ID" value="RchiOBHm_Chr1g0381921"/>
</dbReference>
<dbReference type="InterPro" id="IPR004648">
    <property type="entry name" value="Oligpept_transpt"/>
</dbReference>
<keyword evidence="6" id="KW-0653">Protein transport</keyword>
<evidence type="ECO:0000256" key="6">
    <source>
        <dbReference type="ARBA" id="ARBA00022927"/>
    </source>
</evidence>
<evidence type="ECO:0000313" key="10">
    <source>
        <dbReference type="EMBL" id="PRQ60499.1"/>
    </source>
</evidence>
<protein>
    <submittedName>
        <fullName evidence="10">Putative oligopeptide transporter, OPT superfamily</fullName>
    </submittedName>
</protein>
<evidence type="ECO:0000256" key="7">
    <source>
        <dbReference type="ARBA" id="ARBA00022989"/>
    </source>
</evidence>
<dbReference type="PANTHER" id="PTHR22601">
    <property type="entry name" value="ISP4 LIKE PROTEIN"/>
    <property type="match status" value="1"/>
</dbReference>
<accession>A0A2P6SP90</accession>
<name>A0A2P6SP90_ROSCH</name>
<evidence type="ECO:0000313" key="11">
    <source>
        <dbReference type="Proteomes" id="UP000238479"/>
    </source>
</evidence>
<proteinExistence type="inferred from homology"/>
<evidence type="ECO:0000256" key="4">
    <source>
        <dbReference type="ARBA" id="ARBA00022692"/>
    </source>
</evidence>
<keyword evidence="8 9" id="KW-0472">Membrane</keyword>
<feature type="transmembrane region" description="Helical" evidence="9">
    <location>
        <begin position="6"/>
        <end position="26"/>
    </location>
</feature>
<comment type="similarity">
    <text evidence="2">Belongs to the oligopeptide OPT transporter (TC 2.A.67.1) family.</text>
</comment>
<reference evidence="10 11" key="1">
    <citation type="journal article" date="2018" name="Nat. Genet.">
        <title>The Rosa genome provides new insights in the design of modern roses.</title>
        <authorList>
            <person name="Bendahmane M."/>
        </authorList>
    </citation>
    <scope>NUCLEOTIDE SEQUENCE [LARGE SCALE GENOMIC DNA]</scope>
    <source>
        <strain evidence="11">cv. Old Blush</strain>
    </source>
</reference>
<feature type="transmembrane region" description="Helical" evidence="9">
    <location>
        <begin position="149"/>
        <end position="170"/>
    </location>
</feature>
<keyword evidence="11" id="KW-1185">Reference proteome</keyword>
<dbReference type="GO" id="GO:0035673">
    <property type="term" value="F:oligopeptide transmembrane transporter activity"/>
    <property type="evidence" value="ECO:0007669"/>
    <property type="project" value="InterPro"/>
</dbReference>
<evidence type="ECO:0000256" key="8">
    <source>
        <dbReference type="ARBA" id="ARBA00023136"/>
    </source>
</evidence>
<dbReference type="STRING" id="74649.A0A2P6SP90"/>
<feature type="transmembrane region" description="Helical" evidence="9">
    <location>
        <begin position="104"/>
        <end position="128"/>
    </location>
</feature>
<sequence length="468" mass="52611">MKGLGIGSFGLSGLLLQHTLVLLWLARGSPQPTLLLDFSFSCMYVMTPITYWSNIYSAKTFPIFSSNLFMANGSRYEVLDIIDSRFQLDHGEYAKKGPLHMSSFFAFTYGLGFATLSATVMHVLLFNARKHYLIFYAGLMKSYKSVPTLWFILILVINIALILFACVYYKESLQLPWWGALLACFIAVAFTYPIGVIQATTNQQPGLNIITEYVIGYLYPERPVANMCFKVYGYISMMQGLHFVSDFKLGHYMKIPPRAMFTAQMVGTVVAVVVYQCTAWWLMADIPNLCDTSLLPPDSPWTCPTDRVFFDASVIWGLVGPRRIFGNLREYSNITWFFLGGAIAPVLVWLAHRIFPKQKWILAVNMPVLLGATAMMPPATALNFQSWIFVAFLSGFVVFRYRQDLWKKYNYVASGALEAGTAFVTILVFITLQSKNIELDWWGNKGELCPLATCPTAKGVVIAGCPVL</sequence>
<evidence type="ECO:0000256" key="1">
    <source>
        <dbReference type="ARBA" id="ARBA00004141"/>
    </source>
</evidence>
<evidence type="ECO:0000256" key="5">
    <source>
        <dbReference type="ARBA" id="ARBA00022856"/>
    </source>
</evidence>
<dbReference type="GO" id="GO:0016020">
    <property type="term" value="C:membrane"/>
    <property type="evidence" value="ECO:0007669"/>
    <property type="project" value="UniProtKB-SubCell"/>
</dbReference>
<gene>
    <name evidence="10" type="ORF">RchiOBHm_Chr1g0381921</name>
</gene>
<keyword evidence="4 9" id="KW-0812">Transmembrane</keyword>
<dbReference type="NCBIfam" id="TIGR00728">
    <property type="entry name" value="OPT_sfam"/>
    <property type="match status" value="1"/>
</dbReference>
<feature type="transmembrane region" description="Helical" evidence="9">
    <location>
        <begin position="411"/>
        <end position="432"/>
    </location>
</feature>
<dbReference type="EMBL" id="PDCK01000039">
    <property type="protein sequence ID" value="PRQ60499.1"/>
    <property type="molecule type" value="Genomic_DNA"/>
</dbReference>
<keyword evidence="5" id="KW-0571">Peptide transport</keyword>
<evidence type="ECO:0000256" key="2">
    <source>
        <dbReference type="ARBA" id="ARBA00005484"/>
    </source>
</evidence>
<feature type="transmembrane region" description="Helical" evidence="9">
    <location>
        <begin position="261"/>
        <end position="283"/>
    </location>
</feature>
<evidence type="ECO:0000256" key="3">
    <source>
        <dbReference type="ARBA" id="ARBA00022448"/>
    </source>
</evidence>
<dbReference type="OMA" id="MVILMIN"/>